<dbReference type="GO" id="GO:0008168">
    <property type="term" value="F:methyltransferase activity"/>
    <property type="evidence" value="ECO:0007669"/>
    <property type="project" value="UniProtKB-KW"/>
</dbReference>
<dbReference type="SUPFAM" id="SSF53335">
    <property type="entry name" value="S-adenosyl-L-methionine-dependent methyltransferases"/>
    <property type="match status" value="1"/>
</dbReference>
<dbReference type="GO" id="GO:0032259">
    <property type="term" value="P:methylation"/>
    <property type="evidence" value="ECO:0007669"/>
    <property type="project" value="UniProtKB-KW"/>
</dbReference>
<accession>A0AAU9R035</accession>
<dbReference type="PANTHER" id="PTHR43861">
    <property type="entry name" value="TRANS-ACONITATE 2-METHYLTRANSFERASE-RELATED"/>
    <property type="match status" value="1"/>
</dbReference>
<dbReference type="Gene3D" id="3.40.50.150">
    <property type="entry name" value="Vaccinia Virus protein VP39"/>
    <property type="match status" value="1"/>
</dbReference>
<gene>
    <name evidence="1" type="ORF">THF1A12_810003</name>
</gene>
<dbReference type="AlphaFoldDB" id="A0AAU9R035"/>
<dbReference type="Pfam" id="PF13489">
    <property type="entry name" value="Methyltransf_23"/>
    <property type="match status" value="1"/>
</dbReference>
<protein>
    <submittedName>
        <fullName evidence="1">Biotin synthesis protein bioC</fullName>
    </submittedName>
</protein>
<comment type="caution">
    <text evidence="1">The sequence shown here is derived from an EMBL/GenBank/DDBJ whole genome shotgun (WGS) entry which is preliminary data.</text>
</comment>
<proteinExistence type="predicted"/>
<evidence type="ECO:0000313" key="2">
    <source>
        <dbReference type="Proteomes" id="UP001295462"/>
    </source>
</evidence>
<organism evidence="1 2">
    <name type="scientific">Vibrio jasicida</name>
    <dbReference type="NCBI Taxonomy" id="766224"/>
    <lineage>
        <taxon>Bacteria</taxon>
        <taxon>Pseudomonadati</taxon>
        <taxon>Pseudomonadota</taxon>
        <taxon>Gammaproteobacteria</taxon>
        <taxon>Vibrionales</taxon>
        <taxon>Vibrionaceae</taxon>
        <taxon>Vibrio</taxon>
    </lineage>
</organism>
<sequence>MKDSTYVKDYYQNGLVQHDAALELVELLPVNSSYVLDVGCGSGKVSELFYKKTSPLEMIAIDKSFEMFKEAVSLHKSTKINYKNYNIENISFKKKFDVIISNSSLQWFKNIKTSLSNIQAHLSDNGRFYVQAPFRQNWCPEITLMIDD</sequence>
<dbReference type="CDD" id="cd02440">
    <property type="entry name" value="AdoMet_MTases"/>
    <property type="match status" value="1"/>
</dbReference>
<evidence type="ECO:0000313" key="1">
    <source>
        <dbReference type="EMBL" id="CAH1603838.1"/>
    </source>
</evidence>
<dbReference type="EMBL" id="CAKMUD010000140">
    <property type="protein sequence ID" value="CAH1603838.1"/>
    <property type="molecule type" value="Genomic_DNA"/>
</dbReference>
<reference evidence="1" key="1">
    <citation type="submission" date="2022-01" db="EMBL/GenBank/DDBJ databases">
        <authorList>
            <person name="Lagorce A."/>
        </authorList>
    </citation>
    <scope>NUCLEOTIDE SEQUENCE</scope>
    <source>
        <strain evidence="1">Th15_F1_A12</strain>
    </source>
</reference>
<dbReference type="PANTHER" id="PTHR43861:SF1">
    <property type="entry name" value="TRANS-ACONITATE 2-METHYLTRANSFERASE"/>
    <property type="match status" value="1"/>
</dbReference>
<dbReference type="InterPro" id="IPR029063">
    <property type="entry name" value="SAM-dependent_MTases_sf"/>
</dbReference>
<name>A0AAU9R035_9VIBR</name>
<dbReference type="Proteomes" id="UP001295462">
    <property type="component" value="Unassembled WGS sequence"/>
</dbReference>